<comment type="similarity">
    <text evidence="1">Belongs to the CutC family.</text>
</comment>
<protein>
    <recommendedName>
        <fullName evidence="2">Copper homeostasis protein cutC homolog</fullName>
    </recommendedName>
</protein>
<dbReference type="AlphaFoldDB" id="A0A9D1GMN6"/>
<dbReference type="PANTHER" id="PTHR12598">
    <property type="entry name" value="COPPER HOMEOSTASIS PROTEIN CUTC"/>
    <property type="match status" value="1"/>
</dbReference>
<comment type="caution">
    <text evidence="3">The sequence shown here is derived from an EMBL/GenBank/DDBJ whole genome shotgun (WGS) entry which is preliminary data.</text>
</comment>
<sequence length="244" mass="26601">MLEVCCGSFEDAVNAWKAGARRVELNSALHLGGLTPSASCLDLVKKHTGLQVICMVRPRGAGFCYTALQREQMFAEAKELLEHGCDGLAFGFLTETGKIDEENTGRMTELIHRYGKKAVFHRAFDCVKDPYAAAEGLIILKTDRILTSGLEEKAWDGIPVIGSLQKRFGDRIEILAGSGINASNALEIMEQTGISQVHSSCRAWMEDPTTTGGKVSYSFGSGIWKDAYDFVSGDLVKEMVELGL</sequence>
<dbReference type="PANTHER" id="PTHR12598:SF0">
    <property type="entry name" value="COPPER HOMEOSTASIS PROTEIN CUTC HOMOLOG"/>
    <property type="match status" value="1"/>
</dbReference>
<dbReference type="Pfam" id="PF03932">
    <property type="entry name" value="CutC"/>
    <property type="match status" value="1"/>
</dbReference>
<evidence type="ECO:0000256" key="2">
    <source>
        <dbReference type="ARBA" id="ARBA00019014"/>
    </source>
</evidence>
<dbReference type="Gene3D" id="3.20.20.380">
    <property type="entry name" value="Copper homeostasis (CutC) domain"/>
    <property type="match status" value="1"/>
</dbReference>
<dbReference type="InterPro" id="IPR036822">
    <property type="entry name" value="CutC-like_dom_sf"/>
</dbReference>
<dbReference type="GO" id="GO:0005507">
    <property type="term" value="F:copper ion binding"/>
    <property type="evidence" value="ECO:0007669"/>
    <property type="project" value="TreeGrafter"/>
</dbReference>
<evidence type="ECO:0000313" key="4">
    <source>
        <dbReference type="Proteomes" id="UP000886860"/>
    </source>
</evidence>
<evidence type="ECO:0000256" key="1">
    <source>
        <dbReference type="ARBA" id="ARBA00007768"/>
    </source>
</evidence>
<dbReference type="EMBL" id="DVKS01000208">
    <property type="protein sequence ID" value="HIT42919.1"/>
    <property type="molecule type" value="Genomic_DNA"/>
</dbReference>
<name>A0A9D1GMN6_9FIRM</name>
<dbReference type="Proteomes" id="UP000886860">
    <property type="component" value="Unassembled WGS sequence"/>
</dbReference>
<reference evidence="3" key="1">
    <citation type="submission" date="2020-10" db="EMBL/GenBank/DDBJ databases">
        <authorList>
            <person name="Gilroy R."/>
        </authorList>
    </citation>
    <scope>NUCLEOTIDE SEQUENCE</scope>
    <source>
        <strain evidence="3">CHK123-3438</strain>
    </source>
</reference>
<dbReference type="InterPro" id="IPR005627">
    <property type="entry name" value="CutC-like"/>
</dbReference>
<dbReference type="SUPFAM" id="SSF110395">
    <property type="entry name" value="CutC-like"/>
    <property type="match status" value="1"/>
</dbReference>
<proteinExistence type="inferred from homology"/>
<reference evidence="3" key="2">
    <citation type="journal article" date="2021" name="PeerJ">
        <title>Extensive microbial diversity within the chicken gut microbiome revealed by metagenomics and culture.</title>
        <authorList>
            <person name="Gilroy R."/>
            <person name="Ravi A."/>
            <person name="Getino M."/>
            <person name="Pursley I."/>
            <person name="Horton D.L."/>
            <person name="Alikhan N.F."/>
            <person name="Baker D."/>
            <person name="Gharbi K."/>
            <person name="Hall N."/>
            <person name="Watson M."/>
            <person name="Adriaenssens E.M."/>
            <person name="Foster-Nyarko E."/>
            <person name="Jarju S."/>
            <person name="Secka A."/>
            <person name="Antonio M."/>
            <person name="Oren A."/>
            <person name="Chaudhuri R.R."/>
            <person name="La Ragione R."/>
            <person name="Hildebrand F."/>
            <person name="Pallen M.J."/>
        </authorList>
    </citation>
    <scope>NUCLEOTIDE SEQUENCE</scope>
    <source>
        <strain evidence="3">CHK123-3438</strain>
    </source>
</reference>
<accession>A0A9D1GMN6</accession>
<organism evidence="3 4">
    <name type="scientific">Candidatus Caccovicinus merdipullorum</name>
    <dbReference type="NCBI Taxonomy" id="2840724"/>
    <lineage>
        <taxon>Bacteria</taxon>
        <taxon>Bacillati</taxon>
        <taxon>Bacillota</taxon>
        <taxon>Clostridia</taxon>
        <taxon>Eubacteriales</taxon>
        <taxon>Candidatus Caccovicinus</taxon>
    </lineage>
</organism>
<evidence type="ECO:0000313" key="3">
    <source>
        <dbReference type="EMBL" id="HIT42919.1"/>
    </source>
</evidence>
<gene>
    <name evidence="3" type="ORF">IAB60_12640</name>
</gene>